<dbReference type="PANTHER" id="PTHR46325:SF9">
    <property type="entry name" value="CRIB DOMAIN-CONTAINING PROTEIN RIC6-RELATED"/>
    <property type="match status" value="1"/>
</dbReference>
<evidence type="ECO:0000313" key="2">
    <source>
        <dbReference type="EMBL" id="KAG2244117.1"/>
    </source>
</evidence>
<comment type="caution">
    <text evidence="2">The sequence shown here is derived from an EMBL/GenBank/DDBJ whole genome shotgun (WGS) entry which is preliminary data.</text>
</comment>
<keyword evidence="3" id="KW-1185">Reference proteome</keyword>
<dbReference type="Proteomes" id="UP000886595">
    <property type="component" value="Unassembled WGS sequence"/>
</dbReference>
<protein>
    <submittedName>
        <fullName evidence="2">Uncharacterized protein</fullName>
    </submittedName>
</protein>
<dbReference type="PANTHER" id="PTHR46325">
    <property type="entry name" value="CRIB DOMAIN-CONTAINING PROTEIN RIC8"/>
    <property type="match status" value="1"/>
</dbReference>
<proteinExistence type="predicted"/>
<evidence type="ECO:0000256" key="1">
    <source>
        <dbReference type="SAM" id="MobiDB-lite"/>
    </source>
</evidence>
<dbReference type="OrthoDB" id="4206278at2759"/>
<dbReference type="AlphaFoldDB" id="A0A8X7P4B8"/>
<organism evidence="2 3">
    <name type="scientific">Brassica carinata</name>
    <name type="common">Ethiopian mustard</name>
    <name type="synonym">Abyssinian cabbage</name>
    <dbReference type="NCBI Taxonomy" id="52824"/>
    <lineage>
        <taxon>Eukaryota</taxon>
        <taxon>Viridiplantae</taxon>
        <taxon>Streptophyta</taxon>
        <taxon>Embryophyta</taxon>
        <taxon>Tracheophyta</taxon>
        <taxon>Spermatophyta</taxon>
        <taxon>Magnoliopsida</taxon>
        <taxon>eudicotyledons</taxon>
        <taxon>Gunneridae</taxon>
        <taxon>Pentapetalae</taxon>
        <taxon>rosids</taxon>
        <taxon>malvids</taxon>
        <taxon>Brassicales</taxon>
        <taxon>Brassicaceae</taxon>
        <taxon>Brassiceae</taxon>
        <taxon>Brassica</taxon>
    </lineage>
</organism>
<reference evidence="2 3" key="1">
    <citation type="submission" date="2020-02" db="EMBL/GenBank/DDBJ databases">
        <authorList>
            <person name="Ma Q."/>
            <person name="Huang Y."/>
            <person name="Song X."/>
            <person name="Pei D."/>
        </authorList>
    </citation>
    <scope>NUCLEOTIDE SEQUENCE [LARGE SCALE GENOMIC DNA]</scope>
    <source>
        <strain evidence="2">Sxm20200214</strain>
        <tissue evidence="2">Leaf</tissue>
    </source>
</reference>
<gene>
    <name evidence="2" type="ORF">Bca52824_094036</name>
</gene>
<dbReference type="EMBL" id="JAAMPC010000107">
    <property type="protein sequence ID" value="KAG2244117.1"/>
    <property type="molecule type" value="Genomic_DNA"/>
</dbReference>
<feature type="compositionally biased region" description="Basic and acidic residues" evidence="1">
    <location>
        <begin position="67"/>
        <end position="101"/>
    </location>
</feature>
<accession>A0A8X7P4B8</accession>
<feature type="region of interest" description="Disordered" evidence="1">
    <location>
        <begin position="49"/>
        <end position="101"/>
    </location>
</feature>
<name>A0A8X7P4B8_BRACI</name>
<sequence length="130" mass="14536">MQIRDPTDVKHVAQCAHIGWDGPSDNATSPSWVLLLYSTLLYSCSSLQGEDESSVKCQSEYGGLSRDPPKITKKSASEKGSPTKEKSDKDQTSEQRHENKGDYFKTGRRLLLVSTECWIIITSDPKEKEN</sequence>
<evidence type="ECO:0000313" key="3">
    <source>
        <dbReference type="Proteomes" id="UP000886595"/>
    </source>
</evidence>